<gene>
    <name evidence="2" type="ORF">AYBTSS11_LOCUS14337</name>
</gene>
<dbReference type="Proteomes" id="UP001189624">
    <property type="component" value="Chromosome 4"/>
</dbReference>
<accession>A0AA86SEV0</accession>
<evidence type="ECO:0000313" key="3">
    <source>
        <dbReference type="Proteomes" id="UP001189624"/>
    </source>
</evidence>
<reference evidence="2" key="1">
    <citation type="submission" date="2023-10" db="EMBL/GenBank/DDBJ databases">
        <authorList>
            <person name="Domelevo Entfellner J.-B."/>
        </authorList>
    </citation>
    <scope>NUCLEOTIDE SEQUENCE</scope>
</reference>
<protein>
    <submittedName>
        <fullName evidence="2">Uncharacterized protein</fullName>
    </submittedName>
</protein>
<feature type="region of interest" description="Disordered" evidence="1">
    <location>
        <begin position="1"/>
        <end position="41"/>
    </location>
</feature>
<dbReference type="EMBL" id="OY731401">
    <property type="protein sequence ID" value="CAJ1950589.1"/>
    <property type="molecule type" value="Genomic_DNA"/>
</dbReference>
<name>A0AA86SEV0_9FABA</name>
<sequence length="98" mass="11201">MVPTYAEGTQNEGRSSAEVPTAELPTIRTHTRRTRHPAKSCGRSNYDRLRFGAYFNDDLLFVPRGAFLNGSCYGFSLLNHLKVDKKIDLHVERKNYPE</sequence>
<feature type="compositionally biased region" description="Basic residues" evidence="1">
    <location>
        <begin position="29"/>
        <end position="38"/>
    </location>
</feature>
<proteinExistence type="predicted"/>
<dbReference type="AlphaFoldDB" id="A0AA86SEV0"/>
<evidence type="ECO:0000256" key="1">
    <source>
        <dbReference type="SAM" id="MobiDB-lite"/>
    </source>
</evidence>
<organism evidence="2 3">
    <name type="scientific">Sphenostylis stenocarpa</name>
    <dbReference type="NCBI Taxonomy" id="92480"/>
    <lineage>
        <taxon>Eukaryota</taxon>
        <taxon>Viridiplantae</taxon>
        <taxon>Streptophyta</taxon>
        <taxon>Embryophyta</taxon>
        <taxon>Tracheophyta</taxon>
        <taxon>Spermatophyta</taxon>
        <taxon>Magnoliopsida</taxon>
        <taxon>eudicotyledons</taxon>
        <taxon>Gunneridae</taxon>
        <taxon>Pentapetalae</taxon>
        <taxon>rosids</taxon>
        <taxon>fabids</taxon>
        <taxon>Fabales</taxon>
        <taxon>Fabaceae</taxon>
        <taxon>Papilionoideae</taxon>
        <taxon>50 kb inversion clade</taxon>
        <taxon>NPAAA clade</taxon>
        <taxon>indigoferoid/millettioid clade</taxon>
        <taxon>Phaseoleae</taxon>
        <taxon>Sphenostylis</taxon>
    </lineage>
</organism>
<dbReference type="Gramene" id="rna-AYBTSS11_LOCUS14337">
    <property type="protein sequence ID" value="CAJ1950589.1"/>
    <property type="gene ID" value="gene-AYBTSS11_LOCUS14337"/>
</dbReference>
<evidence type="ECO:0000313" key="2">
    <source>
        <dbReference type="EMBL" id="CAJ1950589.1"/>
    </source>
</evidence>
<keyword evidence="3" id="KW-1185">Reference proteome</keyword>